<keyword evidence="6" id="KW-0812">Transmembrane</keyword>
<dbReference type="AlphaFoldDB" id="A0A1H9DY63"/>
<dbReference type="InterPro" id="IPR011098">
    <property type="entry name" value="G5_dom"/>
</dbReference>
<keyword evidence="4" id="KW-0572">Peptidoglycan-anchor</keyword>
<feature type="compositionally biased region" description="Low complexity" evidence="5">
    <location>
        <begin position="120"/>
        <end position="150"/>
    </location>
</feature>
<keyword evidence="6" id="KW-1133">Transmembrane helix</keyword>
<keyword evidence="10" id="KW-1185">Reference proteome</keyword>
<evidence type="ECO:0000256" key="1">
    <source>
        <dbReference type="ARBA" id="ARBA00022512"/>
    </source>
</evidence>
<evidence type="ECO:0000256" key="5">
    <source>
        <dbReference type="SAM" id="MobiDB-lite"/>
    </source>
</evidence>
<evidence type="ECO:0000256" key="7">
    <source>
        <dbReference type="SAM" id="SignalP"/>
    </source>
</evidence>
<feature type="transmembrane region" description="Helical" evidence="6">
    <location>
        <begin position="211"/>
        <end position="230"/>
    </location>
</feature>
<dbReference type="Proteomes" id="UP000198833">
    <property type="component" value="Unassembled WGS sequence"/>
</dbReference>
<proteinExistence type="predicted"/>
<dbReference type="InterPro" id="IPR019931">
    <property type="entry name" value="LPXTG_anchor"/>
</dbReference>
<reference evidence="9 10" key="1">
    <citation type="submission" date="2016-10" db="EMBL/GenBank/DDBJ databases">
        <authorList>
            <person name="de Groot N.N."/>
        </authorList>
    </citation>
    <scope>NUCLEOTIDE SEQUENCE [LARGE SCALE GENOMIC DNA]</scope>
    <source>
        <strain evidence="9 10">DSM 15695</strain>
    </source>
</reference>
<feature type="region of interest" description="Disordered" evidence="5">
    <location>
        <begin position="28"/>
        <end position="65"/>
    </location>
</feature>
<evidence type="ECO:0000313" key="9">
    <source>
        <dbReference type="EMBL" id="SEQ18366.1"/>
    </source>
</evidence>
<accession>A0A1H9DY63</accession>
<feature type="compositionally biased region" description="Polar residues" evidence="5">
    <location>
        <begin position="151"/>
        <end position="167"/>
    </location>
</feature>
<dbReference type="RefSeq" id="WP_159428866.1">
    <property type="nucleotide sequence ID" value="NZ_FOEN01000006.1"/>
</dbReference>
<dbReference type="Gene3D" id="2.20.230.10">
    <property type="entry name" value="Resuscitation-promoting factor rpfb"/>
    <property type="match status" value="1"/>
</dbReference>
<evidence type="ECO:0000256" key="2">
    <source>
        <dbReference type="ARBA" id="ARBA00022525"/>
    </source>
</evidence>
<evidence type="ECO:0000256" key="6">
    <source>
        <dbReference type="SAM" id="Phobius"/>
    </source>
</evidence>
<dbReference type="OrthoDB" id="9809583at2"/>
<keyword evidence="6" id="KW-0472">Membrane</keyword>
<evidence type="ECO:0000256" key="4">
    <source>
        <dbReference type="ARBA" id="ARBA00023088"/>
    </source>
</evidence>
<feature type="chain" id="PRO_5011726555" evidence="7">
    <location>
        <begin position="24"/>
        <end position="240"/>
    </location>
</feature>
<dbReference type="STRING" id="89093.SAMN04488558_10640"/>
<feature type="compositionally biased region" description="Basic and acidic residues" evidence="5">
    <location>
        <begin position="32"/>
        <end position="45"/>
    </location>
</feature>
<evidence type="ECO:0000256" key="3">
    <source>
        <dbReference type="ARBA" id="ARBA00022729"/>
    </source>
</evidence>
<evidence type="ECO:0000259" key="8">
    <source>
        <dbReference type="PROSITE" id="PS51109"/>
    </source>
</evidence>
<name>A0A1H9DY63_9LACT</name>
<dbReference type="NCBIfam" id="TIGR01167">
    <property type="entry name" value="LPXTG_anchor"/>
    <property type="match status" value="1"/>
</dbReference>
<keyword evidence="2" id="KW-0964">Secreted</keyword>
<dbReference type="EMBL" id="FOEN01000006">
    <property type="protein sequence ID" value="SEQ18366.1"/>
    <property type="molecule type" value="Genomic_DNA"/>
</dbReference>
<dbReference type="Pfam" id="PF00746">
    <property type="entry name" value="Gram_pos_anchor"/>
    <property type="match status" value="1"/>
</dbReference>
<sequence>MKKFALLLCCCGLIGLQDISVWAQDDIPSETTSEKEPGFEEKETSTKQVVGEETIPFASQRRKNPNLAPGEEIIVQEGIPGIRKVLYTYETSLAGDKLIRTDFLEVIQEPVDQIIEFGPEAAGSNESEATSESSAESSNNEASATTTEATQISQKPSTEETSQSIKQGSRDNHQASQAFISTSKATKKKANKTASSSNKKSSRLPDAGESHPLTTLALGLMFIATILFLFHRRETVKEKN</sequence>
<feature type="domain" description="G5" evidence="8">
    <location>
        <begin position="41"/>
        <end position="121"/>
    </location>
</feature>
<organism evidence="9 10">
    <name type="scientific">Ignavigranum ruoffiae</name>
    <dbReference type="NCBI Taxonomy" id="89093"/>
    <lineage>
        <taxon>Bacteria</taxon>
        <taxon>Bacillati</taxon>
        <taxon>Bacillota</taxon>
        <taxon>Bacilli</taxon>
        <taxon>Lactobacillales</taxon>
        <taxon>Aerococcaceae</taxon>
        <taxon>Ignavigranum</taxon>
    </lineage>
</organism>
<dbReference type="SMART" id="SM01208">
    <property type="entry name" value="G5"/>
    <property type="match status" value="1"/>
</dbReference>
<keyword evidence="1" id="KW-0134">Cell wall</keyword>
<feature type="region of interest" description="Disordered" evidence="5">
    <location>
        <begin position="120"/>
        <end position="208"/>
    </location>
</feature>
<feature type="signal peptide" evidence="7">
    <location>
        <begin position="1"/>
        <end position="23"/>
    </location>
</feature>
<evidence type="ECO:0000313" key="10">
    <source>
        <dbReference type="Proteomes" id="UP000198833"/>
    </source>
</evidence>
<keyword evidence="3 7" id="KW-0732">Signal</keyword>
<dbReference type="PROSITE" id="PS51109">
    <property type="entry name" value="G5"/>
    <property type="match status" value="1"/>
</dbReference>
<gene>
    <name evidence="9" type="ORF">SAMN04488558_10640</name>
</gene>
<protein>
    <submittedName>
        <fullName evidence="9">LPXTG-motif cell wall anchor domain-containing protein</fullName>
    </submittedName>
</protein>
<dbReference type="Pfam" id="PF07501">
    <property type="entry name" value="G5"/>
    <property type="match status" value="1"/>
</dbReference>